<evidence type="ECO:0000256" key="1">
    <source>
        <dbReference type="SAM" id="MobiDB-lite"/>
    </source>
</evidence>
<evidence type="ECO:0000313" key="2">
    <source>
        <dbReference type="EMBL" id="KAF2497555.1"/>
    </source>
</evidence>
<dbReference type="OrthoDB" id="422086at2759"/>
<dbReference type="AlphaFoldDB" id="A0A6A6QYM5"/>
<feature type="compositionally biased region" description="Polar residues" evidence="1">
    <location>
        <begin position="161"/>
        <end position="183"/>
    </location>
</feature>
<keyword evidence="3" id="KW-1185">Reference proteome</keyword>
<gene>
    <name evidence="2" type="ORF">BU16DRAFT_317509</name>
</gene>
<dbReference type="Proteomes" id="UP000799750">
    <property type="component" value="Unassembled WGS sequence"/>
</dbReference>
<reference evidence="2" key="1">
    <citation type="journal article" date="2020" name="Stud. Mycol.">
        <title>101 Dothideomycetes genomes: a test case for predicting lifestyles and emergence of pathogens.</title>
        <authorList>
            <person name="Haridas S."/>
            <person name="Albert R."/>
            <person name="Binder M."/>
            <person name="Bloem J."/>
            <person name="Labutti K."/>
            <person name="Salamov A."/>
            <person name="Andreopoulos B."/>
            <person name="Baker S."/>
            <person name="Barry K."/>
            <person name="Bills G."/>
            <person name="Bluhm B."/>
            <person name="Cannon C."/>
            <person name="Castanera R."/>
            <person name="Culley D."/>
            <person name="Daum C."/>
            <person name="Ezra D."/>
            <person name="Gonzalez J."/>
            <person name="Henrissat B."/>
            <person name="Kuo A."/>
            <person name="Liang C."/>
            <person name="Lipzen A."/>
            <person name="Lutzoni F."/>
            <person name="Magnuson J."/>
            <person name="Mondo S."/>
            <person name="Nolan M."/>
            <person name="Ohm R."/>
            <person name="Pangilinan J."/>
            <person name="Park H.-J."/>
            <person name="Ramirez L."/>
            <person name="Alfaro M."/>
            <person name="Sun H."/>
            <person name="Tritt A."/>
            <person name="Yoshinaga Y."/>
            <person name="Zwiers L.-H."/>
            <person name="Turgeon B."/>
            <person name="Goodwin S."/>
            <person name="Spatafora J."/>
            <person name="Crous P."/>
            <person name="Grigoriev I."/>
        </authorList>
    </citation>
    <scope>NUCLEOTIDE SEQUENCE</scope>
    <source>
        <strain evidence="2">CBS 269.34</strain>
    </source>
</reference>
<name>A0A6A6QYM5_9PEZI</name>
<protein>
    <recommendedName>
        <fullName evidence="4">RRM domain-containing protein</fullName>
    </recommendedName>
</protein>
<evidence type="ECO:0008006" key="4">
    <source>
        <dbReference type="Google" id="ProtNLM"/>
    </source>
</evidence>
<dbReference type="EMBL" id="MU004186">
    <property type="protein sequence ID" value="KAF2497555.1"/>
    <property type="molecule type" value="Genomic_DNA"/>
</dbReference>
<feature type="region of interest" description="Disordered" evidence="1">
    <location>
        <begin position="157"/>
        <end position="205"/>
    </location>
</feature>
<organism evidence="2 3">
    <name type="scientific">Lophium mytilinum</name>
    <dbReference type="NCBI Taxonomy" id="390894"/>
    <lineage>
        <taxon>Eukaryota</taxon>
        <taxon>Fungi</taxon>
        <taxon>Dikarya</taxon>
        <taxon>Ascomycota</taxon>
        <taxon>Pezizomycotina</taxon>
        <taxon>Dothideomycetes</taxon>
        <taxon>Pleosporomycetidae</taxon>
        <taxon>Mytilinidiales</taxon>
        <taxon>Mytilinidiaceae</taxon>
        <taxon>Lophium</taxon>
    </lineage>
</organism>
<proteinExistence type="predicted"/>
<sequence>MTRLTQAGHSFSATSNDDVIGLTKKDVEQVQGKVAAHLDSLSEGKHKPFTKAEIDESAQRIRTELIARPAAFYKSDQFRKAMVTAIADYLNSLDCNPGQPITAALIQNVLTSNGRNYLNLCARLVSLGVMGASEDEIFNLNNAIQAAEDKLWLTRKDATSTRETSTENGSSPKINMTNLSTKAQPDVDTQPKIDTKPVVPTQPTISTKPVVQTKPTVGAQPSTPVKAALRGETSASAAPSGIWTPKQDIAPANMAAWPSQQKRENRAQHRRAILKGIPSDWKLDQVQAHIWGGRIERIERTADSSTAWVKFMTMEGYNKYFADTANGIEVAGSTRLILAEPDEGPNSTNDLLSSMVESGVTRCVRALDAEEDWSMPTLTRIARGKDRKLDKIKIGKEKGRNFVEFRFSSVYEALVFKKELMDDEDWEPTTIVYAPDPCDVHSGIHLDD</sequence>
<evidence type="ECO:0000313" key="3">
    <source>
        <dbReference type="Proteomes" id="UP000799750"/>
    </source>
</evidence>
<accession>A0A6A6QYM5</accession>